<dbReference type="RefSeq" id="WP_188981995.1">
    <property type="nucleotide sequence ID" value="NZ_BMPO01000002.1"/>
</dbReference>
<evidence type="ECO:0000256" key="3">
    <source>
        <dbReference type="ARBA" id="ARBA00022801"/>
    </source>
</evidence>
<dbReference type="EC" id="3.5.1.96" evidence="5 6"/>
<evidence type="ECO:0000259" key="7">
    <source>
        <dbReference type="Pfam" id="PF04952"/>
    </source>
</evidence>
<dbReference type="InterPro" id="IPR007036">
    <property type="entry name" value="Aste_AspA_hybrid_dom"/>
</dbReference>
<protein>
    <recommendedName>
        <fullName evidence="5 6">Succinylglutamate desuccinylase</fullName>
        <ecNumber evidence="5 6">3.5.1.96</ecNumber>
    </recommendedName>
</protein>
<dbReference type="InterPro" id="IPR016681">
    <property type="entry name" value="SuccinylGlu_desuccinylase"/>
</dbReference>
<accession>A0A917UU75</accession>
<evidence type="ECO:0000313" key="9">
    <source>
        <dbReference type="EMBL" id="GGJ85448.1"/>
    </source>
</evidence>
<dbReference type="CDD" id="cd03855">
    <property type="entry name" value="M14_ASTE"/>
    <property type="match status" value="1"/>
</dbReference>
<dbReference type="PANTHER" id="PTHR15162">
    <property type="entry name" value="ASPARTOACYLASE"/>
    <property type="match status" value="1"/>
</dbReference>
<comment type="cofactor">
    <cofactor evidence="5">
        <name>Zn(2+)</name>
        <dbReference type="ChEBI" id="CHEBI:29105"/>
    </cofactor>
    <text evidence="5">Binds 1 zinc ion per subunit.</text>
</comment>
<dbReference type="InterPro" id="IPR055438">
    <property type="entry name" value="AstE_AspA_cat"/>
</dbReference>
<sequence>MNATGLLAATLAGTQGKPFQLACGAKVRWLGVGAVLVEPQAPLRKDVLLSAGIHGNETAPIELLDRLFERVMAGRVVVRQRLLFVLGNPPAMEQGTRYIDYDMNRLFNGRHADHSSLEALRAEQLEGFAQAFFQSDVRLHYDLHTAIRGSRIERFALYPWAEGRVPSDVEMRRLAEAGIEALLLHSEAGNTYAAYTFGALGADSFTLELGKARPFGCNAALDLTALENSFEALLQGQEPTARARPDRYRVERSIIRKSAAFRLSLASDAENFTELPVGYLVAEDGDTQWVVRTQGTHVLFPNPNVAIGLRAGLLVVPE</sequence>
<keyword evidence="10" id="KW-1185">Reference proteome</keyword>
<dbReference type="HAMAP" id="MF_00767">
    <property type="entry name" value="Arg_catab_AstE"/>
    <property type="match status" value="1"/>
</dbReference>
<dbReference type="GO" id="GO:0009017">
    <property type="term" value="F:succinylglutamate desuccinylase activity"/>
    <property type="evidence" value="ECO:0007669"/>
    <property type="project" value="UniProtKB-UniRule"/>
</dbReference>
<dbReference type="Gene3D" id="3.40.630.10">
    <property type="entry name" value="Zn peptidases"/>
    <property type="match status" value="1"/>
</dbReference>
<evidence type="ECO:0000256" key="4">
    <source>
        <dbReference type="ARBA" id="ARBA00022833"/>
    </source>
</evidence>
<reference evidence="9" key="2">
    <citation type="submission" date="2020-09" db="EMBL/GenBank/DDBJ databases">
        <authorList>
            <person name="Sun Q."/>
            <person name="Ohkuma M."/>
        </authorList>
    </citation>
    <scope>NUCLEOTIDE SEQUENCE</scope>
    <source>
        <strain evidence="9">JCM 30078</strain>
    </source>
</reference>
<keyword evidence="2 5" id="KW-0479">Metal-binding</keyword>
<keyword evidence="1 5" id="KW-0056">Arginine metabolism</keyword>
<dbReference type="SUPFAM" id="SSF53187">
    <property type="entry name" value="Zn-dependent exopeptidases"/>
    <property type="match status" value="1"/>
</dbReference>
<keyword evidence="3 5" id="KW-0378">Hydrolase</keyword>
<dbReference type="InterPro" id="IPR050178">
    <property type="entry name" value="AspA/AstE_fam"/>
</dbReference>
<dbReference type="GO" id="GO:0019545">
    <property type="term" value="P:L-arginine catabolic process to succinate"/>
    <property type="evidence" value="ECO:0007669"/>
    <property type="project" value="UniProtKB-UniRule"/>
</dbReference>
<evidence type="ECO:0000256" key="2">
    <source>
        <dbReference type="ARBA" id="ARBA00022723"/>
    </source>
</evidence>
<keyword evidence="4 5" id="KW-0862">Zinc</keyword>
<comment type="function">
    <text evidence="5">Transforms N(2)-succinylglutamate into succinate and glutamate.</text>
</comment>
<name>A0A917UU75_9PSED</name>
<dbReference type="GO" id="GO:0019544">
    <property type="term" value="P:L-arginine catabolic process to L-glutamate"/>
    <property type="evidence" value="ECO:0007669"/>
    <property type="project" value="UniProtKB-UniRule"/>
</dbReference>
<feature type="binding site" evidence="5">
    <location>
        <position position="57"/>
    </location>
    <ligand>
        <name>Zn(2+)</name>
        <dbReference type="ChEBI" id="CHEBI:29105"/>
    </ligand>
</feature>
<dbReference type="GO" id="GO:0008270">
    <property type="term" value="F:zinc ion binding"/>
    <property type="evidence" value="ECO:0007669"/>
    <property type="project" value="UniProtKB-UniRule"/>
</dbReference>
<dbReference type="GO" id="GO:0016788">
    <property type="term" value="F:hydrolase activity, acting on ester bonds"/>
    <property type="evidence" value="ECO:0007669"/>
    <property type="project" value="UniProtKB-UniRule"/>
</dbReference>
<dbReference type="EMBL" id="BMPO01000002">
    <property type="protein sequence ID" value="GGJ85448.1"/>
    <property type="molecule type" value="Genomic_DNA"/>
</dbReference>
<reference evidence="9" key="1">
    <citation type="journal article" date="2014" name="Int. J. Syst. Evol. Microbiol.">
        <title>Complete genome sequence of Corynebacterium casei LMG S-19264T (=DSM 44701T), isolated from a smear-ripened cheese.</title>
        <authorList>
            <consortium name="US DOE Joint Genome Institute (JGI-PGF)"/>
            <person name="Walter F."/>
            <person name="Albersmeier A."/>
            <person name="Kalinowski J."/>
            <person name="Ruckert C."/>
        </authorList>
    </citation>
    <scope>NUCLEOTIDE SEQUENCE</scope>
    <source>
        <strain evidence="9">JCM 30078</strain>
    </source>
</reference>
<gene>
    <name evidence="5 9" type="primary">astE</name>
    <name evidence="9" type="ORF">GCM10009304_09380</name>
</gene>
<comment type="caution">
    <text evidence="9">The sequence shown here is derived from an EMBL/GenBank/DDBJ whole genome shotgun (WGS) entry which is preliminary data.</text>
</comment>
<evidence type="ECO:0000256" key="6">
    <source>
        <dbReference type="NCBIfam" id="TIGR03242"/>
    </source>
</evidence>
<evidence type="ECO:0000313" key="10">
    <source>
        <dbReference type="Proteomes" id="UP000635983"/>
    </source>
</evidence>
<organism evidence="9 10">
    <name type="scientific">Pseudomonas matsuisoli</name>
    <dbReference type="NCBI Taxonomy" id="1515666"/>
    <lineage>
        <taxon>Bacteria</taxon>
        <taxon>Pseudomonadati</taxon>
        <taxon>Pseudomonadota</taxon>
        <taxon>Gammaproteobacteria</taxon>
        <taxon>Pseudomonadales</taxon>
        <taxon>Pseudomonadaceae</taxon>
        <taxon>Pseudomonas</taxon>
    </lineage>
</organism>
<dbReference type="Pfam" id="PF04952">
    <property type="entry name" value="AstE_AspA_hybrid"/>
    <property type="match status" value="1"/>
</dbReference>
<dbReference type="Pfam" id="PF24827">
    <property type="entry name" value="AstE_AspA_cat"/>
    <property type="match status" value="1"/>
</dbReference>
<evidence type="ECO:0000259" key="8">
    <source>
        <dbReference type="Pfam" id="PF24827"/>
    </source>
</evidence>
<feature type="binding site" evidence="5">
    <location>
        <position position="144"/>
    </location>
    <ligand>
        <name>Zn(2+)</name>
        <dbReference type="ChEBI" id="CHEBI:29105"/>
    </ligand>
</feature>
<comment type="similarity">
    <text evidence="5">Belongs to the AspA/AstE family. Succinylglutamate desuccinylase subfamily.</text>
</comment>
<dbReference type="Proteomes" id="UP000635983">
    <property type="component" value="Unassembled WGS sequence"/>
</dbReference>
<dbReference type="AlphaFoldDB" id="A0A917UU75"/>
<comment type="catalytic activity">
    <reaction evidence="5">
        <text>N-succinyl-L-glutamate + H2O = L-glutamate + succinate</text>
        <dbReference type="Rhea" id="RHEA:15169"/>
        <dbReference type="ChEBI" id="CHEBI:15377"/>
        <dbReference type="ChEBI" id="CHEBI:29985"/>
        <dbReference type="ChEBI" id="CHEBI:30031"/>
        <dbReference type="ChEBI" id="CHEBI:58763"/>
        <dbReference type="EC" id="3.5.1.96"/>
    </reaction>
</comment>
<dbReference type="NCBIfam" id="TIGR03242">
    <property type="entry name" value="arg_catab_astE"/>
    <property type="match status" value="1"/>
</dbReference>
<feature type="active site" evidence="5">
    <location>
        <position position="208"/>
    </location>
</feature>
<evidence type="ECO:0000256" key="1">
    <source>
        <dbReference type="ARBA" id="ARBA00022503"/>
    </source>
</evidence>
<feature type="domain" description="Succinylglutamate desuccinylase/Aspartoacylase catalytic" evidence="8">
    <location>
        <begin position="45"/>
        <end position="233"/>
    </location>
</feature>
<dbReference type="NCBIfam" id="NF003706">
    <property type="entry name" value="PRK05324.1"/>
    <property type="match status" value="1"/>
</dbReference>
<dbReference type="PANTHER" id="PTHR15162:SF7">
    <property type="entry name" value="SUCCINYLGLUTAMATE DESUCCINYLASE"/>
    <property type="match status" value="1"/>
</dbReference>
<comment type="pathway">
    <text evidence="5">Amino-acid degradation; L-arginine degradation via AST pathway; L-glutamate and succinate from L-arginine: step 5/5.</text>
</comment>
<evidence type="ECO:0000256" key="5">
    <source>
        <dbReference type="HAMAP-Rule" id="MF_00767"/>
    </source>
</evidence>
<proteinExistence type="inferred from homology"/>
<feature type="domain" description="AstE/AspA barrel-sandwich hybrid" evidence="7">
    <location>
        <begin position="245"/>
        <end position="317"/>
    </location>
</feature>
<feature type="binding site" evidence="5">
    <location>
        <position position="54"/>
    </location>
    <ligand>
        <name>Zn(2+)</name>
        <dbReference type="ChEBI" id="CHEBI:29105"/>
    </ligand>
</feature>